<geneLocation type="plasmid" evidence="1 2">
    <name>pACP4.3</name>
</geneLocation>
<keyword evidence="2" id="KW-1185">Reference proteome</keyword>
<name>A0A240UJ49_9BURK</name>
<gene>
    <name evidence="1" type="ORF">CBP36_21425</name>
</gene>
<proteinExistence type="predicted"/>
<evidence type="ECO:0000313" key="2">
    <source>
        <dbReference type="Proteomes" id="UP000194440"/>
    </source>
</evidence>
<reference evidence="1" key="1">
    <citation type="submission" date="2017-05" db="EMBL/GenBank/DDBJ databases">
        <title>Polyphasic characterization of four soil-derived phenanthrene-degrading Acidovorax strains and proposal of Acidovorax phenanthrenivorans sp. nov.</title>
        <authorList>
            <person name="Singleton D."/>
            <person name="Lee J."/>
            <person name="Dickey A.N."/>
            <person name="Stroud A."/>
            <person name="Scholl E.H."/>
            <person name="Wright F.A."/>
            <person name="Aitken M.D."/>
        </authorList>
    </citation>
    <scope>NUCLEOTIDE SEQUENCE</scope>
    <source>
        <strain evidence="1">P4</strain>
        <plasmid evidence="1">pACP4.3</plasmid>
    </source>
</reference>
<evidence type="ECO:0000313" key="1">
    <source>
        <dbReference type="EMBL" id="ART61527.1"/>
    </source>
</evidence>
<keyword evidence="1" id="KW-0614">Plasmid</keyword>
<protein>
    <submittedName>
        <fullName evidence="1">Uncharacterized protein</fullName>
    </submittedName>
</protein>
<accession>A0A240UJ49</accession>
<dbReference type="EMBL" id="CP021369">
    <property type="protein sequence ID" value="ART61527.1"/>
    <property type="molecule type" value="Genomic_DNA"/>
</dbReference>
<sequence>MRGVEDGEFLHLRYCQGGARTIYSLKILEDDRLCLCTQFPARRIDLLPSEKPCVVPALILHDLQEHPPIEASDWAALAITDRMRRIHAQRAAGHEDGITCLSALREALGNRQSMCVSSRACVLLGERTVQPLRRRIQALACSCNTIGRLSPKITQGAQGGLYLPEPAITDTPNECCKDILPK</sequence>
<dbReference type="AlphaFoldDB" id="A0A240UJ49"/>
<dbReference type="Proteomes" id="UP000194440">
    <property type="component" value="Plasmid pACP4.3"/>
</dbReference>
<dbReference type="KEGG" id="acip:CBP36_21425"/>
<organism evidence="1 2">
    <name type="scientific">Acidovorax carolinensis</name>
    <dbReference type="NCBI Taxonomy" id="553814"/>
    <lineage>
        <taxon>Bacteria</taxon>
        <taxon>Pseudomonadati</taxon>
        <taxon>Pseudomonadota</taxon>
        <taxon>Betaproteobacteria</taxon>
        <taxon>Burkholderiales</taxon>
        <taxon>Comamonadaceae</taxon>
        <taxon>Acidovorax</taxon>
    </lineage>
</organism>